<keyword evidence="9" id="KW-0175">Coiled coil</keyword>
<evidence type="ECO:0000256" key="10">
    <source>
        <dbReference type="SAM" id="MobiDB-lite"/>
    </source>
</evidence>
<evidence type="ECO:0000256" key="11">
    <source>
        <dbReference type="SAM" id="Phobius"/>
    </source>
</evidence>
<dbReference type="FunFam" id="1.10.287.70:FF:000384">
    <property type="entry name" value="Potassium intermediate/small conductance calcium-activated channel, subfamily N, member 4"/>
    <property type="match status" value="1"/>
</dbReference>
<evidence type="ECO:0000256" key="1">
    <source>
        <dbReference type="ARBA" id="ARBA00004141"/>
    </source>
</evidence>
<evidence type="ECO:0000256" key="8">
    <source>
        <dbReference type="ARBA" id="ARBA00023303"/>
    </source>
</evidence>
<dbReference type="AlphaFoldDB" id="A0A8B9KL56"/>
<evidence type="ECO:0000256" key="4">
    <source>
        <dbReference type="ARBA" id="ARBA00022860"/>
    </source>
</evidence>
<evidence type="ECO:0000313" key="14">
    <source>
        <dbReference type="Ensembl" id="ENSAMXP00005036354.1"/>
    </source>
</evidence>
<dbReference type="SUPFAM" id="SSF81324">
    <property type="entry name" value="Voltage-gated potassium channels"/>
    <property type="match status" value="1"/>
</dbReference>
<reference evidence="14" key="1">
    <citation type="submission" date="2025-08" db="UniProtKB">
        <authorList>
            <consortium name="Ensembl"/>
        </authorList>
    </citation>
    <scope>IDENTIFICATION</scope>
</reference>
<feature type="region of interest" description="Disordered" evidence="10">
    <location>
        <begin position="354"/>
        <end position="386"/>
    </location>
</feature>
<keyword evidence="5 11" id="KW-1133">Transmembrane helix</keyword>
<keyword evidence="7 11" id="KW-0472">Membrane</keyword>
<evidence type="ECO:0000256" key="5">
    <source>
        <dbReference type="ARBA" id="ARBA00022989"/>
    </source>
</evidence>
<dbReference type="Pfam" id="PF07885">
    <property type="entry name" value="Ion_trans_2"/>
    <property type="match status" value="1"/>
</dbReference>
<evidence type="ECO:0000256" key="7">
    <source>
        <dbReference type="ARBA" id="ARBA00023136"/>
    </source>
</evidence>
<dbReference type="InterPro" id="IPR004178">
    <property type="entry name" value="CaM-bd_dom"/>
</dbReference>
<feature type="coiled-coil region" evidence="9">
    <location>
        <begin position="290"/>
        <end position="317"/>
    </location>
</feature>
<keyword evidence="8" id="KW-0407">Ion channel</keyword>
<evidence type="ECO:0000259" key="13">
    <source>
        <dbReference type="SMART" id="SM01053"/>
    </source>
</evidence>
<dbReference type="SUPFAM" id="SSF81327">
    <property type="entry name" value="Small-conductance potassium channel"/>
    <property type="match status" value="1"/>
</dbReference>
<dbReference type="InterPro" id="IPR036122">
    <property type="entry name" value="CaM-bd_dom_sf"/>
</dbReference>
<organism evidence="14 15">
    <name type="scientific">Astyanax mexicanus</name>
    <name type="common">Blind cave fish</name>
    <name type="synonym">Astyanax fasciatus mexicanus</name>
    <dbReference type="NCBI Taxonomy" id="7994"/>
    <lineage>
        <taxon>Eukaryota</taxon>
        <taxon>Metazoa</taxon>
        <taxon>Chordata</taxon>
        <taxon>Craniata</taxon>
        <taxon>Vertebrata</taxon>
        <taxon>Euteleostomi</taxon>
        <taxon>Actinopterygii</taxon>
        <taxon>Neopterygii</taxon>
        <taxon>Teleostei</taxon>
        <taxon>Ostariophysi</taxon>
        <taxon>Characiformes</taxon>
        <taxon>Characoidei</taxon>
        <taxon>Acestrorhamphidae</taxon>
        <taxon>Acestrorhamphinae</taxon>
        <taxon>Astyanax</taxon>
    </lineage>
</organism>
<dbReference type="SMART" id="SM01053">
    <property type="entry name" value="CaMBD"/>
    <property type="match status" value="1"/>
</dbReference>
<dbReference type="FunFam" id="1.10.287.70:FF:000175">
    <property type="entry name" value="small conductance calcium-activated potassium channel protein 1"/>
    <property type="match status" value="1"/>
</dbReference>
<dbReference type="Pfam" id="PF02888">
    <property type="entry name" value="CaMBD"/>
    <property type="match status" value="1"/>
</dbReference>
<feature type="transmembrane region" description="Helical" evidence="11">
    <location>
        <begin position="92"/>
        <end position="117"/>
    </location>
</feature>
<feature type="chain" id="PRO_5034341345" evidence="12">
    <location>
        <begin position="18"/>
        <end position="386"/>
    </location>
</feature>
<feature type="transmembrane region" description="Helical" evidence="11">
    <location>
        <begin position="166"/>
        <end position="186"/>
    </location>
</feature>
<dbReference type="Ensembl" id="ENSAMXT00005039629.1">
    <property type="protein sequence ID" value="ENSAMXP00005036354.1"/>
    <property type="gene ID" value="ENSAMXG00005017168.1"/>
</dbReference>
<feature type="signal peptide" evidence="12">
    <location>
        <begin position="1"/>
        <end position="17"/>
    </location>
</feature>
<evidence type="ECO:0000256" key="12">
    <source>
        <dbReference type="SAM" id="SignalP"/>
    </source>
</evidence>
<evidence type="ECO:0000313" key="15">
    <source>
        <dbReference type="Proteomes" id="UP000694621"/>
    </source>
</evidence>
<sequence length="386" mass="43062">MTMERVLLIALELLVSAVHPVPGDFKFVWRARLAFTYIPSQAEADLDMVLSVPMFLRLYLIARVMLLHSKLFTDASSRSIGALNKVHFNTRFVMKTLMTICPGTVLLVFSISLWIIAAWTVRVCERYHDAQDVTSNFLGAMWLISITFLSIGYGDMVPHTYCGKGVCLLTGIMGAGCTALVVAVVARKLELTKAEKHVHNFMMDTQLTKRIKNASANVLRETWLIYKHTKLMKKIDHSRVRKHQRKFLQAIHQKLQNAAQTYGICGFFNLVKSKSLCLCSQMQSVMYELMSELNDRSEDLERQMLSLEQRVEQLTAGFSALPAHLTATLSAQHAALVHLLQERDAKALSPVTPTALLTPAPAPVPPTTVPTTASKEDNPNTSTSSC</sequence>
<dbReference type="InterPro" id="IPR013099">
    <property type="entry name" value="K_chnl_dom"/>
</dbReference>
<dbReference type="GO" id="GO:0005516">
    <property type="term" value="F:calmodulin binding"/>
    <property type="evidence" value="ECO:0007669"/>
    <property type="project" value="UniProtKB-KW"/>
</dbReference>
<name>A0A8B9KL56_ASTMX</name>
<keyword evidence="2" id="KW-0813">Transport</keyword>
<accession>A0A8B9KL56</accession>
<keyword evidence="3 11" id="KW-0812">Transmembrane</keyword>
<dbReference type="GO" id="GO:0016286">
    <property type="term" value="F:small conductance calcium-activated potassium channel activity"/>
    <property type="evidence" value="ECO:0007669"/>
    <property type="project" value="InterPro"/>
</dbReference>
<feature type="domain" description="Calmodulin-binding" evidence="13">
    <location>
        <begin position="204"/>
        <end position="276"/>
    </location>
</feature>
<feature type="transmembrane region" description="Helical" evidence="11">
    <location>
        <begin position="137"/>
        <end position="154"/>
    </location>
</feature>
<evidence type="ECO:0000256" key="2">
    <source>
        <dbReference type="ARBA" id="ARBA00022448"/>
    </source>
</evidence>
<dbReference type="Proteomes" id="UP000694621">
    <property type="component" value="Unplaced"/>
</dbReference>
<dbReference type="GO" id="GO:0016020">
    <property type="term" value="C:membrane"/>
    <property type="evidence" value="ECO:0007669"/>
    <property type="project" value="UniProtKB-SubCell"/>
</dbReference>
<keyword evidence="6" id="KW-0406">Ion transport</keyword>
<dbReference type="PANTHER" id="PTHR10153">
    <property type="entry name" value="SMALL CONDUCTANCE CALCIUM-ACTIVATED POTASSIUM CHANNEL"/>
    <property type="match status" value="1"/>
</dbReference>
<dbReference type="Gene3D" id="1.10.287.70">
    <property type="match status" value="2"/>
</dbReference>
<evidence type="ECO:0000256" key="9">
    <source>
        <dbReference type="SAM" id="Coils"/>
    </source>
</evidence>
<dbReference type="InterPro" id="IPR015449">
    <property type="entry name" value="K_chnl_Ca-activ_SK"/>
</dbReference>
<comment type="subcellular location">
    <subcellularLocation>
        <location evidence="1">Membrane</location>
        <topology evidence="1">Multi-pass membrane protein</topology>
    </subcellularLocation>
</comment>
<proteinExistence type="predicted"/>
<keyword evidence="12" id="KW-0732">Signal</keyword>
<protein>
    <submittedName>
        <fullName evidence="14">Potassium intermediate/small conductance calcium-activated channel, subfamily N, member 3</fullName>
    </submittedName>
</protein>
<evidence type="ECO:0000256" key="3">
    <source>
        <dbReference type="ARBA" id="ARBA00022692"/>
    </source>
</evidence>
<evidence type="ECO:0000256" key="6">
    <source>
        <dbReference type="ARBA" id="ARBA00023065"/>
    </source>
</evidence>
<keyword evidence="4" id="KW-0112">Calmodulin-binding</keyword>